<reference evidence="6 7" key="2">
    <citation type="submission" date="2024-05" db="EMBL/GenBank/DDBJ databases">
        <authorList>
            <person name="Chen Y."/>
            <person name="Shah S."/>
            <person name="Dougan E. K."/>
            <person name="Thang M."/>
            <person name="Chan C."/>
        </authorList>
    </citation>
    <scope>NUCLEOTIDE SEQUENCE [LARGE SCALE GENOMIC DNA]</scope>
</reference>
<dbReference type="AlphaFoldDB" id="A0A9P1D9E4"/>
<protein>
    <recommendedName>
        <fullName evidence="4">Glycosyltransferase 61 catalytic domain-containing protein</fullName>
    </recommendedName>
</protein>
<feature type="domain" description="Glycosyltransferase 61 catalytic" evidence="4">
    <location>
        <begin position="529"/>
        <end position="696"/>
    </location>
</feature>
<dbReference type="EMBL" id="CAMXCT010003428">
    <property type="protein sequence ID" value="CAI4004396.1"/>
    <property type="molecule type" value="Genomic_DNA"/>
</dbReference>
<name>A0A9P1D9E4_9DINO</name>
<evidence type="ECO:0000259" key="4">
    <source>
        <dbReference type="Pfam" id="PF04577"/>
    </source>
</evidence>
<gene>
    <name evidence="5" type="ORF">C1SCF055_LOCUS30184</name>
</gene>
<dbReference type="EMBL" id="CAMXCT020003428">
    <property type="protein sequence ID" value="CAL1157771.1"/>
    <property type="molecule type" value="Genomic_DNA"/>
</dbReference>
<keyword evidence="3" id="KW-0325">Glycoprotein</keyword>
<reference evidence="5" key="1">
    <citation type="submission" date="2022-10" db="EMBL/GenBank/DDBJ databases">
        <authorList>
            <person name="Chen Y."/>
            <person name="Dougan E. K."/>
            <person name="Chan C."/>
            <person name="Rhodes N."/>
            <person name="Thang M."/>
        </authorList>
    </citation>
    <scope>NUCLEOTIDE SEQUENCE</scope>
</reference>
<evidence type="ECO:0000256" key="1">
    <source>
        <dbReference type="ARBA" id="ARBA00022676"/>
    </source>
</evidence>
<keyword evidence="1" id="KW-0328">Glycosyltransferase</keyword>
<evidence type="ECO:0000313" key="7">
    <source>
        <dbReference type="Proteomes" id="UP001152797"/>
    </source>
</evidence>
<dbReference type="PANTHER" id="PTHR20961">
    <property type="entry name" value="GLYCOSYLTRANSFERASE"/>
    <property type="match status" value="1"/>
</dbReference>
<dbReference type="Pfam" id="PF04577">
    <property type="entry name" value="Glyco_transf_61"/>
    <property type="match status" value="1"/>
</dbReference>
<feature type="non-terminal residue" evidence="5">
    <location>
        <position position="789"/>
    </location>
</feature>
<keyword evidence="2" id="KW-0808">Transferase</keyword>
<dbReference type="InterPro" id="IPR007657">
    <property type="entry name" value="Glycosyltransferase_61"/>
</dbReference>
<evidence type="ECO:0000313" key="6">
    <source>
        <dbReference type="EMBL" id="CAL4791708.1"/>
    </source>
</evidence>
<keyword evidence="7" id="KW-1185">Reference proteome</keyword>
<accession>A0A9P1D9E4</accession>
<comment type="caution">
    <text evidence="5">The sequence shown here is derived from an EMBL/GenBank/DDBJ whole genome shotgun (WGS) entry which is preliminary data.</text>
</comment>
<dbReference type="Proteomes" id="UP001152797">
    <property type="component" value="Unassembled WGS sequence"/>
</dbReference>
<dbReference type="GO" id="GO:0016757">
    <property type="term" value="F:glycosyltransferase activity"/>
    <property type="evidence" value="ECO:0007669"/>
    <property type="project" value="UniProtKB-KW"/>
</dbReference>
<evidence type="ECO:0000256" key="3">
    <source>
        <dbReference type="ARBA" id="ARBA00023180"/>
    </source>
</evidence>
<dbReference type="EMBL" id="CAMXCT030003428">
    <property type="protein sequence ID" value="CAL4791708.1"/>
    <property type="molecule type" value="Genomic_DNA"/>
</dbReference>
<sequence length="789" mass="89223">MQPAEAHPALGTAVLFNENLPHIAGSLQESLRQHLLLKHDQCGAAASAKREVIHALQDAQLDVEAKVELEVPSLLKIYNAYSDYIVGCPQAVLQATAAKLEGLLQHLRSTCSQELVHACRMTTPFMFDVFIYYLLLKYGLVDAYSSHANVTAEDVFRGWPIEQHEGRVWFLFGALWRVIWRERDYCACVEAYDYYTTMHALFETLHIGRGDLHGRLQRKSSEIRRMVEAAEHCEEWLEKDFQRIFSSYAKHSACLPGALMENIICLQRWLLAGKVVGSLNTAEMMVKLLTLSDTCLEDTAWPFTKADVQYNFARLAQNWRAGNVACHAMNRFGEQLEEHGCPEKLSNEALGHLLWKPSPLQQHGAKVECIFDLSDVCIANGVVTVRRAPGLPEQLQTCSETGRNRHKLKHSDFSESSFEFDRETVGFVLNLPESGDNVWHNLHWIVPAAARVHGRRQASLSGERSLRPVSPDNVLLILLFDGYEFREDELQVDLPKEKIELERALQKQRFEQWVVRHAPLLRLLTSSPPVMLHTLRSRCFKHVLWGHAEMRADRELKHDTAVGIKDVEIFKNALNHLHGQEMDAMAAKFWRLDPPKAIYGSQSSQQRGAGAGATVSVLIIQRSFAHGRAFLTWSNLTQALSPLAGAGQIAWRALDDLEHRPLLQQAAFFRSADVLVGAVGAALGWMLLMKPGSQVLEWIPRGVQPCLYRCSEEWNSDYLGMFGGLGRLAQVDHVCLRSDPKPPQVPDAKRFSATRATARDAYWRLENLQIDLEKFTRWVEEGVRRAAGK</sequence>
<proteinExistence type="predicted"/>
<organism evidence="5">
    <name type="scientific">Cladocopium goreaui</name>
    <dbReference type="NCBI Taxonomy" id="2562237"/>
    <lineage>
        <taxon>Eukaryota</taxon>
        <taxon>Sar</taxon>
        <taxon>Alveolata</taxon>
        <taxon>Dinophyceae</taxon>
        <taxon>Suessiales</taxon>
        <taxon>Symbiodiniaceae</taxon>
        <taxon>Cladocopium</taxon>
    </lineage>
</organism>
<dbReference type="InterPro" id="IPR049625">
    <property type="entry name" value="Glyco_transf_61_cat"/>
</dbReference>
<evidence type="ECO:0000313" key="5">
    <source>
        <dbReference type="EMBL" id="CAI4004396.1"/>
    </source>
</evidence>
<dbReference type="OrthoDB" id="439316at2759"/>
<evidence type="ECO:0000256" key="2">
    <source>
        <dbReference type="ARBA" id="ARBA00022679"/>
    </source>
</evidence>